<proteinExistence type="predicted"/>
<protein>
    <submittedName>
        <fullName evidence="1">Uncharacterized protein</fullName>
    </submittedName>
</protein>
<accession>A0ACC2ZS89</accession>
<organism evidence="1 2">
    <name type="scientific">Neophaeococcomyces mojaviensis</name>
    <dbReference type="NCBI Taxonomy" id="3383035"/>
    <lineage>
        <taxon>Eukaryota</taxon>
        <taxon>Fungi</taxon>
        <taxon>Dikarya</taxon>
        <taxon>Ascomycota</taxon>
        <taxon>Pezizomycotina</taxon>
        <taxon>Eurotiomycetes</taxon>
        <taxon>Chaetothyriomycetidae</taxon>
        <taxon>Chaetothyriales</taxon>
        <taxon>Chaetothyriales incertae sedis</taxon>
        <taxon>Neophaeococcomyces</taxon>
    </lineage>
</organism>
<keyword evidence="2" id="KW-1185">Reference proteome</keyword>
<reference evidence="1" key="1">
    <citation type="submission" date="2022-10" db="EMBL/GenBank/DDBJ databases">
        <title>Culturing micro-colonial fungi from biological soil crusts in the Mojave desert and describing Neophaeococcomyces mojavensis, and introducing the new genera and species Taxawa tesnikishii.</title>
        <authorList>
            <person name="Kurbessoian T."/>
            <person name="Stajich J.E."/>
        </authorList>
    </citation>
    <scope>NUCLEOTIDE SEQUENCE</scope>
    <source>
        <strain evidence="1">JES_112</strain>
    </source>
</reference>
<sequence>MRAQKSGTIVNISSVGGLAALPSCAIYASSKFAVEAWSESLGQEVAPFGIRVLIVEPGAFRTNFLGSGAMQTQPVSEAYKGNIADMVLQRFGTMDGKQKGDPNKAAERIVENVQKGLKKEDLGKVENLRLLLGQDCYERVTEKLEKLKQNVESSKAEAFGVAVDE</sequence>
<evidence type="ECO:0000313" key="2">
    <source>
        <dbReference type="Proteomes" id="UP001172386"/>
    </source>
</evidence>
<name>A0ACC2ZS89_9EURO</name>
<evidence type="ECO:0000313" key="1">
    <source>
        <dbReference type="EMBL" id="KAJ9650464.1"/>
    </source>
</evidence>
<dbReference type="Proteomes" id="UP001172386">
    <property type="component" value="Unassembled WGS sequence"/>
</dbReference>
<comment type="caution">
    <text evidence="1">The sequence shown here is derived from an EMBL/GenBank/DDBJ whole genome shotgun (WGS) entry which is preliminary data.</text>
</comment>
<gene>
    <name evidence="1" type="ORF">H2198_010240</name>
</gene>
<dbReference type="EMBL" id="JAPDRQ010000339">
    <property type="protein sequence ID" value="KAJ9650464.1"/>
    <property type="molecule type" value="Genomic_DNA"/>
</dbReference>